<reference evidence="5 6" key="1">
    <citation type="submission" date="2020-08" db="EMBL/GenBank/DDBJ databases">
        <authorList>
            <person name="Newling K."/>
            <person name="Davey J."/>
            <person name="Forrester S."/>
        </authorList>
    </citation>
    <scope>NUCLEOTIDE SEQUENCE [LARGE SCALE GENOMIC DNA]</scope>
    <source>
        <strain evidence="6">Crithidia deanei Carvalho (ATCC PRA-265)</strain>
    </source>
</reference>
<dbReference type="SUPFAM" id="SSF53335">
    <property type="entry name" value="S-adenosyl-L-methionine-dependent methyltransferases"/>
    <property type="match status" value="1"/>
</dbReference>
<evidence type="ECO:0000313" key="6">
    <source>
        <dbReference type="Proteomes" id="UP000515908"/>
    </source>
</evidence>
<dbReference type="Proteomes" id="UP000515908">
    <property type="component" value="Chromosome 04"/>
</dbReference>
<dbReference type="Gene3D" id="3.40.50.150">
    <property type="entry name" value="Vaccinia Virus protein VP39"/>
    <property type="match status" value="1"/>
</dbReference>
<feature type="binding site" evidence="4">
    <location>
        <position position="248"/>
    </location>
    <ligand>
        <name>S-adenosyl-L-methionine</name>
        <dbReference type="ChEBI" id="CHEBI:59789"/>
    </ligand>
</feature>
<evidence type="ECO:0000313" key="5">
    <source>
        <dbReference type="EMBL" id="CAD2215130.1"/>
    </source>
</evidence>
<dbReference type="GO" id="GO:0003723">
    <property type="term" value="F:RNA binding"/>
    <property type="evidence" value="ECO:0007669"/>
    <property type="project" value="TreeGrafter"/>
</dbReference>
<dbReference type="GO" id="GO:0008173">
    <property type="term" value="F:RNA methyltransferase activity"/>
    <property type="evidence" value="ECO:0007669"/>
    <property type="project" value="InterPro"/>
</dbReference>
<gene>
    <name evidence="5" type="ORF">ADEAN_000258300</name>
</gene>
<dbReference type="InterPro" id="IPR030391">
    <property type="entry name" value="MeTrfase_TrmA_CS"/>
</dbReference>
<evidence type="ECO:0000256" key="4">
    <source>
        <dbReference type="PROSITE-ProRule" id="PRU01024"/>
    </source>
</evidence>
<dbReference type="PROSITE" id="PS01231">
    <property type="entry name" value="TRMA_2"/>
    <property type="match status" value="1"/>
</dbReference>
<dbReference type="Pfam" id="PF05958">
    <property type="entry name" value="tRNA_U5-meth_tr"/>
    <property type="match status" value="1"/>
</dbReference>
<keyword evidence="3 4" id="KW-0949">S-adenosyl-L-methionine</keyword>
<dbReference type="GO" id="GO:0032259">
    <property type="term" value="P:methylation"/>
    <property type="evidence" value="ECO:0007669"/>
    <property type="project" value="UniProtKB-KW"/>
</dbReference>
<accession>S9VZS7</accession>
<evidence type="ECO:0008006" key="7">
    <source>
        <dbReference type="Google" id="ProtNLM"/>
    </source>
</evidence>
<organism evidence="5 6">
    <name type="scientific">Angomonas deanei</name>
    <dbReference type="NCBI Taxonomy" id="59799"/>
    <lineage>
        <taxon>Eukaryota</taxon>
        <taxon>Discoba</taxon>
        <taxon>Euglenozoa</taxon>
        <taxon>Kinetoplastea</taxon>
        <taxon>Metakinetoplastina</taxon>
        <taxon>Trypanosomatida</taxon>
        <taxon>Trypanosomatidae</taxon>
        <taxon>Strigomonadinae</taxon>
        <taxon>Angomonas</taxon>
    </lineage>
</organism>
<keyword evidence="6" id="KW-1185">Reference proteome</keyword>
<keyword evidence="1 4" id="KW-0489">Methyltransferase</keyword>
<keyword evidence="2 4" id="KW-0808">Transferase</keyword>
<protein>
    <recommendedName>
        <fullName evidence="7">tRNA (Uracil-5-)-methyltransferase</fullName>
    </recommendedName>
</protein>
<dbReference type="AlphaFoldDB" id="S9VZS7"/>
<feature type="active site" description="Nucleophile" evidence="4">
    <location>
        <position position="276"/>
    </location>
</feature>
<dbReference type="CDD" id="cd02440">
    <property type="entry name" value="AdoMet_MTases"/>
    <property type="match status" value="1"/>
</dbReference>
<dbReference type="PANTHER" id="PTHR45904:SF2">
    <property type="entry name" value="TRNA (URACIL-5-)-METHYLTRANSFERASE HOMOLOG A"/>
    <property type="match status" value="1"/>
</dbReference>
<name>S9VZS7_9TRYP</name>
<evidence type="ECO:0000256" key="2">
    <source>
        <dbReference type="ARBA" id="ARBA00022679"/>
    </source>
</evidence>
<dbReference type="InterPro" id="IPR045850">
    <property type="entry name" value="TRM2_met"/>
</dbReference>
<dbReference type="PROSITE" id="PS51687">
    <property type="entry name" value="SAM_MT_RNA_M5U"/>
    <property type="match status" value="1"/>
</dbReference>
<proteinExistence type="inferred from homology"/>
<dbReference type="PANTHER" id="PTHR45904">
    <property type="entry name" value="TRNA (URACIL-5-)-METHYLTRANSFERASE"/>
    <property type="match status" value="1"/>
</dbReference>
<comment type="similarity">
    <text evidence="4">Belongs to the class I-like SAM-binding methyltransferase superfamily. RNA M5U methyltransferase family.</text>
</comment>
<dbReference type="Gene3D" id="2.40.50.1070">
    <property type="match status" value="1"/>
</dbReference>
<dbReference type="VEuPathDB" id="TriTrypDB:ADEAN_000258300"/>
<feature type="binding site" evidence="4">
    <location>
        <position position="146"/>
    </location>
    <ligand>
        <name>S-adenosyl-L-methionine</name>
        <dbReference type="ChEBI" id="CHEBI:59789"/>
    </ligand>
</feature>
<feature type="binding site" evidence="4">
    <location>
        <position position="196"/>
    </location>
    <ligand>
        <name>S-adenosyl-L-methionine</name>
        <dbReference type="ChEBI" id="CHEBI:59789"/>
    </ligand>
</feature>
<sequence>MHPIAKVVAQTAMQAVEAFRAPEKGGLTVFDKVSGSGFWRRLQIRHNIKGEVLVDLELDQTCTTPERFAEVKETLKELYTSPATTAALCAAFGKDTAQVTSLQCHCHTGISSMPPDTPREVLHGSPVLVEYLSGLQYELSPTAFFQVNTEGMEQLMERVQTAAELGPSTTLLDLCSGTGTIGLTLARHVGRVIGIELVEEAVLNARRNAEMNHITNAQFHVGRVENVLPSVIRGLTAEEKKDIVAILDPPRAGVNGTVLKWIRGTPTIRKVVYISCEQKALERDCPAFTKPPTKAYSGRPFEVTSAFGVDLFPHTHHVEMIAVLTRREEAKESEEVKESAP</sequence>
<dbReference type="EMBL" id="LR877148">
    <property type="protein sequence ID" value="CAD2215130.1"/>
    <property type="molecule type" value="Genomic_DNA"/>
</dbReference>
<comment type="caution">
    <text evidence="4">Lacks conserved residue(s) required for the propagation of feature annotation.</text>
</comment>
<dbReference type="InterPro" id="IPR010280">
    <property type="entry name" value="U5_MeTrfase_fam"/>
</dbReference>
<dbReference type="OrthoDB" id="10250660at2759"/>
<evidence type="ECO:0000256" key="3">
    <source>
        <dbReference type="ARBA" id="ARBA00022691"/>
    </source>
</evidence>
<dbReference type="InterPro" id="IPR029063">
    <property type="entry name" value="SAM-dependent_MTases_sf"/>
</dbReference>
<evidence type="ECO:0000256" key="1">
    <source>
        <dbReference type="ARBA" id="ARBA00022603"/>
    </source>
</evidence>
<dbReference type="GO" id="GO:0006396">
    <property type="term" value="P:RNA processing"/>
    <property type="evidence" value="ECO:0007669"/>
    <property type="project" value="InterPro"/>
</dbReference>